<keyword evidence="1" id="KW-0614">Plasmid</keyword>
<dbReference type="EMBL" id="CP060781">
    <property type="protein sequence ID" value="QNP44567.1"/>
    <property type="molecule type" value="Genomic_DNA"/>
</dbReference>
<organism evidence="1 2">
    <name type="scientific">Sphingomonas daechungensis</name>
    <dbReference type="NCBI Taxonomy" id="1176646"/>
    <lineage>
        <taxon>Bacteria</taxon>
        <taxon>Pseudomonadati</taxon>
        <taxon>Pseudomonadota</taxon>
        <taxon>Alphaproteobacteria</taxon>
        <taxon>Sphingomonadales</taxon>
        <taxon>Sphingomonadaceae</taxon>
        <taxon>Sphingomonas</taxon>
    </lineage>
</organism>
<dbReference type="Proteomes" id="UP000516134">
    <property type="component" value="Plasmid p_unnamed1"/>
</dbReference>
<keyword evidence="2" id="KW-1185">Reference proteome</keyword>
<evidence type="ECO:0000313" key="2">
    <source>
        <dbReference type="Proteomes" id="UP000516134"/>
    </source>
</evidence>
<dbReference type="RefSeq" id="WP_187715985.1">
    <property type="nucleotide sequence ID" value="NZ_CP060781.1"/>
</dbReference>
<sequence length="116" mass="12238">MAVAALPSAPAFACSIVLPPDYEGSSAQRRNIKLEIEKASAIVDGEVIRPWTHETPALVRVHHVLKGDVEEIIEVGGEGAGGDCSIALERVGERSRMILNGGPGFTTSTMTSQKLA</sequence>
<name>A0ABX6T440_9SPHN</name>
<geneLocation type="plasmid" evidence="1 2">
    <name>p_unnamed1</name>
</geneLocation>
<gene>
    <name evidence="1" type="ORF">H9L15_15860</name>
</gene>
<evidence type="ECO:0000313" key="1">
    <source>
        <dbReference type="EMBL" id="QNP44567.1"/>
    </source>
</evidence>
<accession>A0ABX6T440</accession>
<reference evidence="1 2" key="1">
    <citation type="submission" date="2020-08" db="EMBL/GenBank/DDBJ databases">
        <title>Genome sequence of Sphingomonas daechungensis KACC 18115T.</title>
        <authorList>
            <person name="Hyun D.-W."/>
            <person name="Bae J.-W."/>
        </authorList>
    </citation>
    <scope>NUCLEOTIDE SEQUENCE [LARGE SCALE GENOMIC DNA]</scope>
    <source>
        <strain evidence="1 2">KACC 18115</strain>
        <plasmid evidence="1 2">p_unnamed1</plasmid>
    </source>
</reference>
<proteinExistence type="predicted"/>
<protein>
    <submittedName>
        <fullName evidence="1">Uncharacterized protein</fullName>
    </submittedName>
</protein>